<gene>
    <name evidence="2" type="ORF">AVDCRST_MAG34-2355</name>
</gene>
<feature type="compositionally biased region" description="Basic residues" evidence="1">
    <location>
        <begin position="76"/>
        <end position="88"/>
    </location>
</feature>
<feature type="non-terminal residue" evidence="2">
    <location>
        <position position="1"/>
    </location>
</feature>
<feature type="compositionally biased region" description="Basic residues" evidence="1">
    <location>
        <begin position="308"/>
        <end position="335"/>
    </location>
</feature>
<feature type="compositionally biased region" description="Basic residues" evidence="1">
    <location>
        <begin position="351"/>
        <end position="373"/>
    </location>
</feature>
<feature type="compositionally biased region" description="Basic and acidic residues" evidence="1">
    <location>
        <begin position="250"/>
        <end position="276"/>
    </location>
</feature>
<feature type="region of interest" description="Disordered" evidence="1">
    <location>
        <begin position="209"/>
        <end position="373"/>
    </location>
</feature>
<feature type="non-terminal residue" evidence="2">
    <location>
        <position position="373"/>
    </location>
</feature>
<organism evidence="2">
    <name type="scientific">uncultured Nocardioidaceae bacterium</name>
    <dbReference type="NCBI Taxonomy" id="253824"/>
    <lineage>
        <taxon>Bacteria</taxon>
        <taxon>Bacillati</taxon>
        <taxon>Actinomycetota</taxon>
        <taxon>Actinomycetes</taxon>
        <taxon>Propionibacteriales</taxon>
        <taxon>Nocardioidaceae</taxon>
        <taxon>environmental samples</taxon>
    </lineage>
</organism>
<feature type="compositionally biased region" description="Basic residues" evidence="1">
    <location>
        <begin position="159"/>
        <end position="168"/>
    </location>
</feature>
<evidence type="ECO:0000313" key="2">
    <source>
        <dbReference type="EMBL" id="CAA9359608.1"/>
    </source>
</evidence>
<keyword evidence="2" id="KW-0808">Transferase</keyword>
<keyword evidence="2" id="KW-0032">Aminotransferase</keyword>
<dbReference type="GO" id="GO:0004648">
    <property type="term" value="F:O-phospho-L-serine:2-oxoglutarate aminotransferase activity"/>
    <property type="evidence" value="ECO:0007669"/>
    <property type="project" value="UniProtKB-EC"/>
</dbReference>
<dbReference type="EC" id="2.6.1.52" evidence="2"/>
<sequence length="373" mass="41822">DGPDRHPPGPAPHRRPLRCRPVQDPRGCPAGTGGHGHLADGHQPPPGAGAQHRGPGPRRARAALRSPGGLRGGAGQRRRHRLLGHRHLRADPRAQPAPGVRRVQQQVRPGREDGAVAGRVERPLERAGHATDAGGRERRGRLRLGAQRDVHRSDGAGAPRRRRRRRRAGAGGRHLGGRRPPRRPEPGRRLLLRSAEGLRLRRWPVARRDVTRGAGPGGRARRRWALDTRLLRPADRDRQQPEEPDLQHSFGRDAVPHGRAARLDERPGRSQGDGRPHHGKLRSPLRLGREEQLRDAVRRGAGRALAGGRHHRLRRADRRRRDRHGVAVQRHRGHRALPQARTQPAAGRDVPRRRPRRRRGTDRRDRLRRPAAL</sequence>
<feature type="compositionally biased region" description="Basic and acidic residues" evidence="1">
    <location>
        <begin position="109"/>
        <end position="137"/>
    </location>
</feature>
<proteinExistence type="predicted"/>
<dbReference type="EMBL" id="CADCUI010000063">
    <property type="protein sequence ID" value="CAA9359608.1"/>
    <property type="molecule type" value="Genomic_DNA"/>
</dbReference>
<accession>A0A6J4MGS3</accession>
<feature type="region of interest" description="Disordered" evidence="1">
    <location>
        <begin position="1"/>
        <end position="189"/>
    </location>
</feature>
<protein>
    <submittedName>
        <fullName evidence="2">Phosphoserine aminotransferase</fullName>
        <ecNumber evidence="2">2.6.1.52</ecNumber>
    </submittedName>
</protein>
<feature type="compositionally biased region" description="Basic and acidic residues" evidence="1">
    <location>
        <begin position="224"/>
        <end position="241"/>
    </location>
</feature>
<feature type="compositionally biased region" description="Basic and acidic residues" evidence="1">
    <location>
        <begin position="287"/>
        <end position="298"/>
    </location>
</feature>
<dbReference type="AlphaFoldDB" id="A0A6J4MGS3"/>
<name>A0A6J4MGS3_9ACTN</name>
<evidence type="ECO:0000256" key="1">
    <source>
        <dbReference type="SAM" id="MobiDB-lite"/>
    </source>
</evidence>
<reference evidence="2" key="1">
    <citation type="submission" date="2020-02" db="EMBL/GenBank/DDBJ databases">
        <authorList>
            <person name="Meier V. D."/>
        </authorList>
    </citation>
    <scope>NUCLEOTIDE SEQUENCE</scope>
    <source>
        <strain evidence="2">AVDCRST_MAG34</strain>
    </source>
</reference>